<gene>
    <name evidence="4" type="ORF">ALO94_02755</name>
</gene>
<organism evidence="4 5">
    <name type="scientific">Pseudomonas syringae pv. spinaceae</name>
    <dbReference type="NCBI Taxonomy" id="264459"/>
    <lineage>
        <taxon>Bacteria</taxon>
        <taxon>Pseudomonadati</taxon>
        <taxon>Pseudomonadota</taxon>
        <taxon>Gammaproteobacteria</taxon>
        <taxon>Pseudomonadales</taxon>
        <taxon>Pseudomonadaceae</taxon>
        <taxon>Pseudomonas</taxon>
        <taxon>Pseudomonas syringae</taxon>
    </lineage>
</organism>
<dbReference type="EMBL" id="LJRI01001270">
    <property type="protein sequence ID" value="KPY66690.1"/>
    <property type="molecule type" value="Genomic_DNA"/>
</dbReference>
<sequence length="113" mass="12195">MKRILLLGGITEALAIARKLGPEHIYSLAGVGRVPTDLACQLKVGGYGGAEGMAQYIRDQGVDLLLDATHPYAAQISRNAALAARIAGIPCWALRRTAWQPGPDDDWREVADW</sequence>
<dbReference type="PROSITE" id="PS51014">
    <property type="entry name" value="COBK_CBIJ"/>
    <property type="match status" value="1"/>
</dbReference>
<keyword evidence="2" id="KW-0169">Cobalamin biosynthesis</keyword>
<keyword evidence="3" id="KW-0560">Oxidoreductase</keyword>
<dbReference type="PANTHER" id="PTHR36925:SF1">
    <property type="entry name" value="COBALT-PRECORRIN-6A REDUCTASE"/>
    <property type="match status" value="1"/>
</dbReference>
<comment type="caution">
    <text evidence="4">The sequence shown here is derived from an EMBL/GenBank/DDBJ whole genome shotgun (WGS) entry which is preliminary data.</text>
</comment>
<dbReference type="PATRIC" id="fig|264459.3.peg.4482"/>
<dbReference type="PANTHER" id="PTHR36925">
    <property type="entry name" value="COBALT-PRECORRIN-6A REDUCTASE"/>
    <property type="match status" value="1"/>
</dbReference>
<dbReference type="Pfam" id="PF02571">
    <property type="entry name" value="CbiJ"/>
    <property type="match status" value="1"/>
</dbReference>
<reference evidence="4 5" key="1">
    <citation type="submission" date="2015-09" db="EMBL/GenBank/DDBJ databases">
        <title>Genome announcement of multiple Pseudomonas syringae strains.</title>
        <authorList>
            <person name="Thakur S."/>
            <person name="Wang P.W."/>
            <person name="Gong Y."/>
            <person name="Weir B.S."/>
            <person name="Guttman D.S."/>
        </authorList>
    </citation>
    <scope>NUCLEOTIDE SEQUENCE [LARGE SCALE GENOMIC DNA]</scope>
    <source>
        <strain evidence="4 5">ICMP16929</strain>
    </source>
</reference>
<dbReference type="Proteomes" id="UP000050384">
    <property type="component" value="Unassembled WGS sequence"/>
</dbReference>
<name>A0A0Q0FQF1_PSESX</name>
<evidence type="ECO:0000313" key="4">
    <source>
        <dbReference type="EMBL" id="KPY66690.1"/>
    </source>
</evidence>
<evidence type="ECO:0000313" key="5">
    <source>
        <dbReference type="Proteomes" id="UP000050384"/>
    </source>
</evidence>
<dbReference type="UniPathway" id="UPA00148"/>
<comment type="pathway">
    <text evidence="1">Cofactor biosynthesis; adenosylcobalamin biosynthesis.</text>
</comment>
<evidence type="ECO:0000256" key="1">
    <source>
        <dbReference type="ARBA" id="ARBA00004953"/>
    </source>
</evidence>
<accession>A0A0Q0FQF1</accession>
<dbReference type="InterPro" id="IPR003723">
    <property type="entry name" value="Precorrin-6x_reduct"/>
</dbReference>
<dbReference type="GO" id="GO:0009236">
    <property type="term" value="P:cobalamin biosynthetic process"/>
    <property type="evidence" value="ECO:0007669"/>
    <property type="project" value="UniProtKB-UniPathway"/>
</dbReference>
<proteinExistence type="predicted"/>
<dbReference type="GO" id="GO:0016994">
    <property type="term" value="F:precorrin-6A reductase activity"/>
    <property type="evidence" value="ECO:0007669"/>
    <property type="project" value="InterPro"/>
</dbReference>
<evidence type="ECO:0000256" key="2">
    <source>
        <dbReference type="ARBA" id="ARBA00022573"/>
    </source>
</evidence>
<protein>
    <submittedName>
        <fullName evidence="4">Putative Precorrin-6x reductase</fullName>
    </submittedName>
</protein>
<dbReference type="AlphaFoldDB" id="A0A0Q0FQF1"/>
<evidence type="ECO:0000256" key="3">
    <source>
        <dbReference type="ARBA" id="ARBA00023002"/>
    </source>
</evidence>